<dbReference type="InterPro" id="IPR052026">
    <property type="entry name" value="ExeA_AAA_ATPase_DNA-bind"/>
</dbReference>
<dbReference type="Gene3D" id="3.40.50.300">
    <property type="entry name" value="P-loop containing nucleotide triphosphate hydrolases"/>
    <property type="match status" value="1"/>
</dbReference>
<evidence type="ECO:0000259" key="1">
    <source>
        <dbReference type="Pfam" id="PF13401"/>
    </source>
</evidence>
<organism evidence="2 3">
    <name type="scientific">Streptomyces gibsoniae</name>
    <dbReference type="NCBI Taxonomy" id="3075529"/>
    <lineage>
        <taxon>Bacteria</taxon>
        <taxon>Bacillati</taxon>
        <taxon>Actinomycetota</taxon>
        <taxon>Actinomycetes</taxon>
        <taxon>Kitasatosporales</taxon>
        <taxon>Streptomycetaceae</taxon>
        <taxon>Streptomyces</taxon>
    </lineage>
</organism>
<dbReference type="PANTHER" id="PTHR35894:SF1">
    <property type="entry name" value="PHOSPHORIBULOKINASE _ URIDINE KINASE FAMILY"/>
    <property type="match status" value="1"/>
</dbReference>
<keyword evidence="3" id="KW-1185">Reference proteome</keyword>
<protein>
    <submittedName>
        <fullName evidence="2">ExeA family protein</fullName>
    </submittedName>
</protein>
<dbReference type="Pfam" id="PF13401">
    <property type="entry name" value="AAA_22"/>
    <property type="match status" value="1"/>
</dbReference>
<dbReference type="EMBL" id="JAVREY010000089">
    <property type="protein sequence ID" value="MDT0468961.1"/>
    <property type="molecule type" value="Genomic_DNA"/>
</dbReference>
<proteinExistence type="predicted"/>
<reference evidence="3" key="1">
    <citation type="submission" date="2023-07" db="EMBL/GenBank/DDBJ databases">
        <title>30 novel species of actinomycetes from the DSMZ collection.</title>
        <authorList>
            <person name="Nouioui I."/>
        </authorList>
    </citation>
    <scope>NUCLEOTIDE SEQUENCE [LARGE SCALE GENOMIC DNA]</scope>
    <source>
        <strain evidence="3">DSM 41699</strain>
    </source>
</reference>
<dbReference type="PANTHER" id="PTHR35894">
    <property type="entry name" value="GENERAL SECRETION PATHWAY PROTEIN A-RELATED"/>
    <property type="match status" value="1"/>
</dbReference>
<name>A0ABU2U7E7_9ACTN</name>
<comment type="caution">
    <text evidence="2">The sequence shown here is derived from an EMBL/GenBank/DDBJ whole genome shotgun (WGS) entry which is preliminary data.</text>
</comment>
<evidence type="ECO:0000313" key="3">
    <source>
        <dbReference type="Proteomes" id="UP001183809"/>
    </source>
</evidence>
<gene>
    <name evidence="2" type="ORF">RM764_39335</name>
</gene>
<dbReference type="InterPro" id="IPR027417">
    <property type="entry name" value="P-loop_NTPase"/>
</dbReference>
<evidence type="ECO:0000313" key="2">
    <source>
        <dbReference type="EMBL" id="MDT0468961.1"/>
    </source>
</evidence>
<dbReference type="SUPFAM" id="SSF52540">
    <property type="entry name" value="P-loop containing nucleoside triphosphate hydrolases"/>
    <property type="match status" value="1"/>
</dbReference>
<dbReference type="Proteomes" id="UP001183809">
    <property type="component" value="Unassembled WGS sequence"/>
</dbReference>
<sequence>MIDKIQGYYGFTAMPFGKDLAPGMLHRHSSHAQAAARITWCIGERCLGVITGEVGAGKTVAVRAALDALDHPRHTVIYLPNPAIGVAGIHQAIVTRLGGVPKPHRSTLIPQAADALATEHAERGRVPVLVIDEAHLLDHEQLEAVRMLTNHDMDSTSPLACLLVGQPTLRRNIKLGMLAALDQRIAIRYNMPPMTSEETTSYLAHHLALAGRSDTLFSDDAITLIHDTARGYPRAVNNLAVQALLSAYADNKSIVDEASARAAVAEVTQE</sequence>
<accession>A0ABU2U7E7</accession>
<dbReference type="InterPro" id="IPR049945">
    <property type="entry name" value="AAA_22"/>
</dbReference>
<dbReference type="RefSeq" id="WP_311700402.1">
    <property type="nucleotide sequence ID" value="NZ_JAVREY010000089.1"/>
</dbReference>
<feature type="domain" description="ORC1/DEAH AAA+ ATPase" evidence="1">
    <location>
        <begin position="47"/>
        <end position="171"/>
    </location>
</feature>